<keyword evidence="1" id="KW-0472">Membrane</keyword>
<dbReference type="RefSeq" id="WP_183884575.1">
    <property type="nucleotide sequence ID" value="NZ_JACHCD010000001.1"/>
</dbReference>
<proteinExistence type="predicted"/>
<feature type="transmembrane region" description="Helical" evidence="1">
    <location>
        <begin position="188"/>
        <end position="207"/>
    </location>
</feature>
<dbReference type="EMBL" id="JACHCE010000010">
    <property type="protein sequence ID" value="MBB5638772.1"/>
    <property type="molecule type" value="Genomic_DNA"/>
</dbReference>
<keyword evidence="1" id="KW-1133">Transmembrane helix</keyword>
<organism evidence="2 3">
    <name type="scientific">Pedobacter cryoconitis</name>
    <dbReference type="NCBI Taxonomy" id="188932"/>
    <lineage>
        <taxon>Bacteria</taxon>
        <taxon>Pseudomonadati</taxon>
        <taxon>Bacteroidota</taxon>
        <taxon>Sphingobacteriia</taxon>
        <taxon>Sphingobacteriales</taxon>
        <taxon>Sphingobacteriaceae</taxon>
        <taxon>Pedobacter</taxon>
    </lineage>
</organism>
<feature type="transmembrane region" description="Helical" evidence="1">
    <location>
        <begin position="94"/>
        <end position="113"/>
    </location>
</feature>
<feature type="transmembrane region" description="Helical" evidence="1">
    <location>
        <begin position="42"/>
        <end position="60"/>
    </location>
</feature>
<feature type="transmembrane region" description="Helical" evidence="1">
    <location>
        <begin position="66"/>
        <end position="82"/>
    </location>
</feature>
<evidence type="ECO:0000313" key="2">
    <source>
        <dbReference type="EMBL" id="MBB5638772.1"/>
    </source>
</evidence>
<dbReference type="Proteomes" id="UP000537204">
    <property type="component" value="Unassembled WGS sequence"/>
</dbReference>
<accession>A0A7W8ZRC6</accession>
<feature type="transmembrane region" description="Helical" evidence="1">
    <location>
        <begin position="6"/>
        <end position="30"/>
    </location>
</feature>
<evidence type="ECO:0000256" key="1">
    <source>
        <dbReference type="SAM" id="Phobius"/>
    </source>
</evidence>
<name>A0A7W8ZRC6_9SPHI</name>
<comment type="caution">
    <text evidence="2">The sequence shown here is derived from an EMBL/GenBank/DDBJ whole genome shotgun (WGS) entry which is preliminary data.</text>
</comment>
<gene>
    <name evidence="2" type="ORF">HDE68_004707</name>
</gene>
<evidence type="ECO:0000313" key="3">
    <source>
        <dbReference type="Proteomes" id="UP000537204"/>
    </source>
</evidence>
<reference evidence="2 3" key="1">
    <citation type="submission" date="2020-08" db="EMBL/GenBank/DDBJ databases">
        <title>Genomic Encyclopedia of Type Strains, Phase IV (KMG-V): Genome sequencing to study the core and pangenomes of soil and plant-associated prokaryotes.</title>
        <authorList>
            <person name="Whitman W."/>
        </authorList>
    </citation>
    <scope>NUCLEOTIDE SEQUENCE [LARGE SCALE GENOMIC DNA]</scope>
    <source>
        <strain evidence="2 3">S3M1</strain>
    </source>
</reference>
<protein>
    <submittedName>
        <fullName evidence="2">Uncharacterized membrane protein HdeD (DUF308 family)</fullName>
    </submittedName>
</protein>
<dbReference type="AlphaFoldDB" id="A0A7W8ZRC6"/>
<keyword evidence="1" id="KW-0812">Transmembrane</keyword>
<feature type="transmembrane region" description="Helical" evidence="1">
    <location>
        <begin position="119"/>
        <end position="142"/>
    </location>
</feature>
<sequence>MEIIHHINITIHVIAGTLALIAGIAAALFYKGSQKHIRFGKYFMWMIVLVILTGLIGVFVFKRNNFLLVITLLSGYNCFSGIRTIRLAGKKPRLIDYVIPIIVILSALYYLYFIITLGLYWPAVIIYSTIGALLLITIYDLSRAFLPVSLLKKAVTYEHTYKMISALAAISSAFSGTVLPQYKPYSQFLPSVIGITLIFTIFMRMTIKQHASKRTAILRQVD</sequence>